<gene>
    <name evidence="2" type="ORF">H2201_007023</name>
</gene>
<evidence type="ECO:0000313" key="2">
    <source>
        <dbReference type="EMBL" id="KAJ9660116.1"/>
    </source>
</evidence>
<evidence type="ECO:0000256" key="1">
    <source>
        <dbReference type="SAM" id="MobiDB-lite"/>
    </source>
</evidence>
<sequence length="540" mass="58935">MATTAITSTFRVPPGFNLLDNNHFYNGPPAAKPSQKKHFRKSRSNTLNRPFLDHGWTDIDTIIDEIDGTVLGPNAELEAESVLTPTTKRAKTFGLLYSDGETDSEDDVHAQHEREGGRPRDSGSPRAQGEDLGDGNLNRPLSTNGSSQEDPVMIADDTEPEDYPTSPEGSIELDQDRSGRLESVQSADKASTSDTGDGNQPETHDTISEADRALASSEPNRVGSADDGMIDSVTDNQAHSSCHENRSTAVEMIDDTLAAPKHTHGDDRITSDQSSTENNKRKRCQTADTDDLGSQTPDTALERPLEDQLFNAQAGKQQIPRSSLSATVATVSSLQEREPSRLTRTKSSHDVLHKRRRTVRSLRSNAEPEVILPSPVLPQTSNSTDMPPWYGRPVSESSGLAQQSLSNITIHPLPSSNMAFVTAIIRDSRDIVTLLAAPSVTVLQGAPRKLVVNVNSLPSDLWLLTGIIHNSSDGANSSLSNIAKPNHTHRDGEERTTRCEVPARYDEEWLSDDSEHSSDSDLSENDPNYDNEGLEDDEEH</sequence>
<accession>A0ABQ9NNG5</accession>
<keyword evidence="3" id="KW-1185">Reference proteome</keyword>
<proteinExistence type="predicted"/>
<feature type="region of interest" description="Disordered" evidence="1">
    <location>
        <begin position="258"/>
        <end position="299"/>
    </location>
</feature>
<feature type="region of interest" description="Disordered" evidence="1">
    <location>
        <begin position="98"/>
        <end position="244"/>
    </location>
</feature>
<feature type="compositionally biased region" description="Acidic residues" evidence="1">
    <location>
        <begin position="521"/>
        <end position="540"/>
    </location>
</feature>
<feature type="region of interest" description="Disordered" evidence="1">
    <location>
        <begin position="331"/>
        <end position="352"/>
    </location>
</feature>
<evidence type="ECO:0000313" key="3">
    <source>
        <dbReference type="Proteomes" id="UP001172684"/>
    </source>
</evidence>
<feature type="compositionally biased region" description="Polar residues" evidence="1">
    <location>
        <begin position="139"/>
        <end position="149"/>
    </location>
</feature>
<reference evidence="2" key="1">
    <citation type="submission" date="2022-10" db="EMBL/GenBank/DDBJ databases">
        <title>Culturing micro-colonial fungi from biological soil crusts in the Mojave desert and describing Neophaeococcomyces mojavensis, and introducing the new genera and species Taxawa tesnikishii.</title>
        <authorList>
            <person name="Kurbessoian T."/>
            <person name="Stajich J.E."/>
        </authorList>
    </citation>
    <scope>NUCLEOTIDE SEQUENCE</scope>
    <source>
        <strain evidence="2">TK_1</strain>
    </source>
</reference>
<dbReference type="Proteomes" id="UP001172684">
    <property type="component" value="Unassembled WGS sequence"/>
</dbReference>
<feature type="compositionally biased region" description="Basic and acidic residues" evidence="1">
    <location>
        <begin position="488"/>
        <end position="519"/>
    </location>
</feature>
<feature type="compositionally biased region" description="Basic residues" evidence="1">
    <location>
        <begin position="34"/>
        <end position="43"/>
    </location>
</feature>
<feature type="compositionally biased region" description="Basic and acidic residues" evidence="1">
    <location>
        <begin position="335"/>
        <end position="351"/>
    </location>
</feature>
<feature type="compositionally biased region" description="Polar residues" evidence="1">
    <location>
        <begin position="183"/>
        <end position="201"/>
    </location>
</feature>
<feature type="compositionally biased region" description="Basic and acidic residues" evidence="1">
    <location>
        <begin position="202"/>
        <end position="212"/>
    </location>
</feature>
<dbReference type="EMBL" id="JAPDRL010000068">
    <property type="protein sequence ID" value="KAJ9660116.1"/>
    <property type="molecule type" value="Genomic_DNA"/>
</dbReference>
<protein>
    <submittedName>
        <fullName evidence="2">Uncharacterized protein</fullName>
    </submittedName>
</protein>
<feature type="region of interest" description="Disordered" evidence="1">
    <location>
        <begin position="26"/>
        <end position="47"/>
    </location>
</feature>
<comment type="caution">
    <text evidence="2">The sequence shown here is derived from an EMBL/GenBank/DDBJ whole genome shotgun (WGS) entry which is preliminary data.</text>
</comment>
<feature type="region of interest" description="Disordered" evidence="1">
    <location>
        <begin position="475"/>
        <end position="540"/>
    </location>
</feature>
<name>A0ABQ9NNG5_9PEZI</name>
<organism evidence="2 3">
    <name type="scientific">Coniosporium apollinis</name>
    <dbReference type="NCBI Taxonomy" id="61459"/>
    <lineage>
        <taxon>Eukaryota</taxon>
        <taxon>Fungi</taxon>
        <taxon>Dikarya</taxon>
        <taxon>Ascomycota</taxon>
        <taxon>Pezizomycotina</taxon>
        <taxon>Dothideomycetes</taxon>
        <taxon>Dothideomycetes incertae sedis</taxon>
        <taxon>Coniosporium</taxon>
    </lineage>
</organism>
<feature type="compositionally biased region" description="Basic and acidic residues" evidence="1">
    <location>
        <begin position="107"/>
        <end position="123"/>
    </location>
</feature>